<reference evidence="1 2" key="1">
    <citation type="journal article" date="2019" name="Extremophiles">
        <title>Biogeography of thermophiles and predominance of Thermus scotoductus in domestic water heaters.</title>
        <authorList>
            <person name="Wilpiszeski R.L."/>
            <person name="Zhang Z."/>
            <person name="House C.H."/>
        </authorList>
    </citation>
    <scope>NUCLEOTIDE SEQUENCE [LARGE SCALE GENOMIC DNA]</scope>
    <source>
        <strain evidence="1 2">10_S10</strain>
    </source>
</reference>
<gene>
    <name evidence="1" type="ORF">CSW23_05815</name>
</gene>
<sequence length="37" mass="3627">GGVTLVDAGGAEYTGRGVKGLKVDVLSAGERLSLPAL</sequence>
<evidence type="ECO:0000313" key="1">
    <source>
        <dbReference type="EMBL" id="RTI17641.1"/>
    </source>
</evidence>
<feature type="non-terminal residue" evidence="1">
    <location>
        <position position="1"/>
    </location>
</feature>
<dbReference type="Proteomes" id="UP000288073">
    <property type="component" value="Unassembled WGS sequence"/>
</dbReference>
<dbReference type="AlphaFoldDB" id="A0A430V3S1"/>
<accession>A0A430V3S1</accession>
<organism evidence="1 2">
    <name type="scientific">Thermus scotoductus</name>
    <dbReference type="NCBI Taxonomy" id="37636"/>
    <lineage>
        <taxon>Bacteria</taxon>
        <taxon>Thermotogati</taxon>
        <taxon>Deinococcota</taxon>
        <taxon>Deinococci</taxon>
        <taxon>Thermales</taxon>
        <taxon>Thermaceae</taxon>
        <taxon>Thermus</taxon>
    </lineage>
</organism>
<dbReference type="EMBL" id="PEMN01000154">
    <property type="protein sequence ID" value="RTI17641.1"/>
    <property type="molecule type" value="Genomic_DNA"/>
</dbReference>
<evidence type="ECO:0000313" key="2">
    <source>
        <dbReference type="Proteomes" id="UP000288073"/>
    </source>
</evidence>
<name>A0A430V3S1_THESC</name>
<proteinExistence type="predicted"/>
<comment type="caution">
    <text evidence="1">The sequence shown here is derived from an EMBL/GenBank/DDBJ whole genome shotgun (WGS) entry which is preliminary data.</text>
</comment>
<protein>
    <submittedName>
        <fullName evidence="1">Cyanophycinase</fullName>
    </submittedName>
</protein>